<keyword evidence="14" id="KW-1185">Reference proteome</keyword>
<dbReference type="FunFam" id="3.10.310.40:FF:000001">
    <property type="entry name" value="Alanine--tRNA ligase"/>
    <property type="match status" value="1"/>
</dbReference>
<evidence type="ECO:0000256" key="1">
    <source>
        <dbReference type="ARBA" id="ARBA00008226"/>
    </source>
</evidence>
<keyword evidence="10" id="KW-0030">Aminoacyl-tRNA synthetase</keyword>
<comment type="similarity">
    <text evidence="1">Belongs to the class-II aminoacyl-tRNA synthetase family.</text>
</comment>
<evidence type="ECO:0000256" key="4">
    <source>
        <dbReference type="ARBA" id="ARBA00022555"/>
    </source>
</evidence>
<dbReference type="Pfam" id="PF02272">
    <property type="entry name" value="DHHA1"/>
    <property type="match status" value="1"/>
</dbReference>
<dbReference type="Gene3D" id="3.10.310.40">
    <property type="match status" value="1"/>
</dbReference>
<keyword evidence="5" id="KW-0436">Ligase</keyword>
<keyword evidence="4" id="KW-0820">tRNA-binding</keyword>
<evidence type="ECO:0000256" key="8">
    <source>
        <dbReference type="ARBA" id="ARBA00022884"/>
    </source>
</evidence>
<comment type="caution">
    <text evidence="13">The sequence shown here is derived from an EMBL/GenBank/DDBJ whole genome shotgun (WGS) entry which is preliminary data.</text>
</comment>
<evidence type="ECO:0000256" key="6">
    <source>
        <dbReference type="ARBA" id="ARBA00022741"/>
    </source>
</evidence>
<feature type="domain" description="DHHA1" evidence="12">
    <location>
        <begin position="4"/>
        <end position="73"/>
    </location>
</feature>
<keyword evidence="6" id="KW-0547">Nucleotide-binding</keyword>
<dbReference type="Proteomes" id="UP000606172">
    <property type="component" value="Unassembled WGS sequence"/>
</dbReference>
<dbReference type="GO" id="GO:0004813">
    <property type="term" value="F:alanine-tRNA ligase activity"/>
    <property type="evidence" value="ECO:0007669"/>
    <property type="project" value="UniProtKB-EC"/>
</dbReference>
<dbReference type="AlphaFoldDB" id="A0A919VAC0"/>
<dbReference type="InterPro" id="IPR003156">
    <property type="entry name" value="DHHA1_dom"/>
</dbReference>
<dbReference type="EMBL" id="BOOW01000043">
    <property type="protein sequence ID" value="GII96301.1"/>
    <property type="molecule type" value="Genomic_DNA"/>
</dbReference>
<evidence type="ECO:0000256" key="9">
    <source>
        <dbReference type="ARBA" id="ARBA00022917"/>
    </source>
</evidence>
<keyword evidence="7" id="KW-0067">ATP-binding</keyword>
<accession>A0A919VAC0</accession>
<reference evidence="13" key="1">
    <citation type="submission" date="2021-01" db="EMBL/GenBank/DDBJ databases">
        <title>Whole genome shotgun sequence of Sinosporangium siamense NBRC 109515.</title>
        <authorList>
            <person name="Komaki H."/>
            <person name="Tamura T."/>
        </authorList>
    </citation>
    <scope>NUCLEOTIDE SEQUENCE</scope>
    <source>
        <strain evidence="13">NBRC 109515</strain>
    </source>
</reference>
<evidence type="ECO:0000313" key="14">
    <source>
        <dbReference type="Proteomes" id="UP000606172"/>
    </source>
</evidence>
<evidence type="ECO:0000259" key="12">
    <source>
        <dbReference type="Pfam" id="PF02272"/>
    </source>
</evidence>
<gene>
    <name evidence="13" type="ORF">Ssi02_65320</name>
</gene>
<name>A0A919VAC0_9ACTN</name>
<evidence type="ECO:0000256" key="5">
    <source>
        <dbReference type="ARBA" id="ARBA00022598"/>
    </source>
</evidence>
<dbReference type="EC" id="6.1.1.7" evidence="2"/>
<keyword evidence="9" id="KW-0648">Protein biosynthesis</keyword>
<evidence type="ECO:0000313" key="13">
    <source>
        <dbReference type="EMBL" id="GII96301.1"/>
    </source>
</evidence>
<keyword evidence="8" id="KW-0694">RNA-binding</keyword>
<dbReference type="GO" id="GO:0006412">
    <property type="term" value="P:translation"/>
    <property type="evidence" value="ECO:0007669"/>
    <property type="project" value="UniProtKB-KW"/>
</dbReference>
<organism evidence="13 14">
    <name type="scientific">Sinosporangium siamense</name>
    <dbReference type="NCBI Taxonomy" id="1367973"/>
    <lineage>
        <taxon>Bacteria</taxon>
        <taxon>Bacillati</taxon>
        <taxon>Actinomycetota</taxon>
        <taxon>Actinomycetes</taxon>
        <taxon>Streptosporangiales</taxon>
        <taxon>Streptosporangiaceae</taxon>
        <taxon>Sinosporangium</taxon>
    </lineage>
</organism>
<protein>
    <recommendedName>
        <fullName evidence="3">Alanine--tRNA ligase</fullName>
        <ecNumber evidence="2">6.1.1.7</ecNumber>
    </recommendedName>
    <alternativeName>
        <fullName evidence="11">Alanyl-tRNA synthetase</fullName>
    </alternativeName>
</protein>
<evidence type="ECO:0000256" key="2">
    <source>
        <dbReference type="ARBA" id="ARBA00013168"/>
    </source>
</evidence>
<dbReference type="GO" id="GO:0005524">
    <property type="term" value="F:ATP binding"/>
    <property type="evidence" value="ECO:0007669"/>
    <property type="project" value="UniProtKB-KW"/>
</dbReference>
<evidence type="ECO:0000256" key="10">
    <source>
        <dbReference type="ARBA" id="ARBA00023146"/>
    </source>
</evidence>
<proteinExistence type="inferred from homology"/>
<evidence type="ECO:0000256" key="11">
    <source>
        <dbReference type="ARBA" id="ARBA00032577"/>
    </source>
</evidence>
<evidence type="ECO:0000256" key="3">
    <source>
        <dbReference type="ARBA" id="ARBA00017959"/>
    </source>
</evidence>
<dbReference type="GO" id="GO:0000049">
    <property type="term" value="F:tRNA binding"/>
    <property type="evidence" value="ECO:0007669"/>
    <property type="project" value="UniProtKB-KW"/>
</dbReference>
<sequence length="82" mass="7824">MPTVVILGLEHDGKAMLVATISPDLLASGVQAAQIITRAAKAVGGGGGGTGGVASAGGRHPQALAHALQLAADDASSALTGR</sequence>
<evidence type="ECO:0000256" key="7">
    <source>
        <dbReference type="ARBA" id="ARBA00022840"/>
    </source>
</evidence>